<evidence type="ECO:0000313" key="1">
    <source>
        <dbReference type="EMBL" id="KAI5438511.1"/>
    </source>
</evidence>
<evidence type="ECO:0008006" key="3">
    <source>
        <dbReference type="Google" id="ProtNLM"/>
    </source>
</evidence>
<proteinExistence type="predicted"/>
<accession>A0A9D4YL64</accession>
<comment type="caution">
    <text evidence="1">The sequence shown here is derived from an EMBL/GenBank/DDBJ whole genome shotgun (WGS) entry which is preliminary data.</text>
</comment>
<dbReference type="AlphaFoldDB" id="A0A9D4YL64"/>
<evidence type="ECO:0000313" key="2">
    <source>
        <dbReference type="Proteomes" id="UP001058974"/>
    </source>
</evidence>
<organism evidence="1 2">
    <name type="scientific">Pisum sativum</name>
    <name type="common">Garden pea</name>
    <name type="synonym">Lathyrus oleraceus</name>
    <dbReference type="NCBI Taxonomy" id="3888"/>
    <lineage>
        <taxon>Eukaryota</taxon>
        <taxon>Viridiplantae</taxon>
        <taxon>Streptophyta</taxon>
        <taxon>Embryophyta</taxon>
        <taxon>Tracheophyta</taxon>
        <taxon>Spermatophyta</taxon>
        <taxon>Magnoliopsida</taxon>
        <taxon>eudicotyledons</taxon>
        <taxon>Gunneridae</taxon>
        <taxon>Pentapetalae</taxon>
        <taxon>rosids</taxon>
        <taxon>fabids</taxon>
        <taxon>Fabales</taxon>
        <taxon>Fabaceae</taxon>
        <taxon>Papilionoideae</taxon>
        <taxon>50 kb inversion clade</taxon>
        <taxon>NPAAA clade</taxon>
        <taxon>Hologalegina</taxon>
        <taxon>IRL clade</taxon>
        <taxon>Fabeae</taxon>
        <taxon>Lathyrus</taxon>
    </lineage>
</organism>
<name>A0A9D4YL64_PEA</name>
<sequence>MILSAAEVYFRVQDTSPELKVNLAQLCMEGSTIRFFKALLDAEMDLIWKTFKGALLERPGSQLENGESDDTHAFHESNTCSRKGCAGEAFDGKLLGSRGFGGWSSQTKWNGPSGFGLKDVGWNKTNVWVVVKGARDEPDKEETINNPKFEVRPERRQSGQREKGIQRLTSQEIADRKQKGLCFQCNGNCHHPRHQCPDRQLRIMLTKEDEDEEG</sequence>
<gene>
    <name evidence="1" type="ORF">KIW84_024304</name>
</gene>
<dbReference type="Proteomes" id="UP001058974">
    <property type="component" value="Chromosome 2"/>
</dbReference>
<dbReference type="EMBL" id="JAMSHJ010000002">
    <property type="protein sequence ID" value="KAI5438511.1"/>
    <property type="molecule type" value="Genomic_DNA"/>
</dbReference>
<protein>
    <recommendedName>
        <fullName evidence="3">Retrotransposon gag domain-containing protein</fullName>
    </recommendedName>
</protein>
<reference evidence="1 2" key="1">
    <citation type="journal article" date="2022" name="Nat. Genet.">
        <title>Improved pea reference genome and pan-genome highlight genomic features and evolutionary characteristics.</title>
        <authorList>
            <person name="Yang T."/>
            <person name="Liu R."/>
            <person name="Luo Y."/>
            <person name="Hu S."/>
            <person name="Wang D."/>
            <person name="Wang C."/>
            <person name="Pandey M.K."/>
            <person name="Ge S."/>
            <person name="Xu Q."/>
            <person name="Li N."/>
            <person name="Li G."/>
            <person name="Huang Y."/>
            <person name="Saxena R.K."/>
            <person name="Ji Y."/>
            <person name="Li M."/>
            <person name="Yan X."/>
            <person name="He Y."/>
            <person name="Liu Y."/>
            <person name="Wang X."/>
            <person name="Xiang C."/>
            <person name="Varshney R.K."/>
            <person name="Ding H."/>
            <person name="Gao S."/>
            <person name="Zong X."/>
        </authorList>
    </citation>
    <scope>NUCLEOTIDE SEQUENCE [LARGE SCALE GENOMIC DNA]</scope>
    <source>
        <strain evidence="1 2">cv. Zhongwan 6</strain>
    </source>
</reference>
<keyword evidence="2" id="KW-1185">Reference proteome</keyword>
<dbReference type="Gramene" id="Psat02G0430400-T1">
    <property type="protein sequence ID" value="KAI5438511.1"/>
    <property type="gene ID" value="KIW84_024304"/>
</dbReference>